<organism evidence="1 2">
    <name type="scientific">Leptospira borgpetersenii str. 200801926</name>
    <dbReference type="NCBI Taxonomy" id="1193009"/>
    <lineage>
        <taxon>Bacteria</taxon>
        <taxon>Pseudomonadati</taxon>
        <taxon>Spirochaetota</taxon>
        <taxon>Spirochaetia</taxon>
        <taxon>Leptospirales</taxon>
        <taxon>Leptospiraceae</taxon>
        <taxon>Leptospira</taxon>
    </lineage>
</organism>
<name>A0ABP2S6B4_LEPBO</name>
<dbReference type="EMBL" id="AKWJ02000017">
    <property type="protein sequence ID" value="EKP14704.1"/>
    <property type="molecule type" value="Genomic_DNA"/>
</dbReference>
<gene>
    <name evidence="1" type="ORF">LEP1GSC128_1658</name>
</gene>
<comment type="caution">
    <text evidence="1">The sequence shown here is derived from an EMBL/GenBank/DDBJ whole genome shotgun (WGS) entry which is preliminary data.</text>
</comment>
<sequence>MLQSESTRIWPYKGPNRNLKRKSITTVRDKTNSKVLMVNHPK</sequence>
<reference evidence="1" key="1">
    <citation type="submission" date="2012-09" db="EMBL/GenBank/DDBJ databases">
        <authorList>
            <person name="Harkins D.M."/>
            <person name="Durkin A.S."/>
            <person name="Brinkac L.M."/>
            <person name="Selengut J.D."/>
            <person name="Sanka R."/>
            <person name="DePew J."/>
            <person name="Purushe J."/>
            <person name="Picardeau M."/>
            <person name="Werts C."/>
            <person name="Goarant C."/>
            <person name="Vinetz J.M."/>
            <person name="Sutton G.G."/>
            <person name="Nelson W.C."/>
            <person name="Fouts D.E."/>
        </authorList>
    </citation>
    <scope>NUCLEOTIDE SEQUENCE [LARGE SCALE GENOMIC DNA]</scope>
    <source>
        <strain evidence="1">200801926</strain>
    </source>
</reference>
<protein>
    <submittedName>
        <fullName evidence="1">Uncharacterized protein</fullName>
    </submittedName>
</protein>
<evidence type="ECO:0000313" key="2">
    <source>
        <dbReference type="Proteomes" id="UP000002837"/>
    </source>
</evidence>
<evidence type="ECO:0000313" key="1">
    <source>
        <dbReference type="EMBL" id="EKP14704.1"/>
    </source>
</evidence>
<dbReference type="Proteomes" id="UP000002837">
    <property type="component" value="Unassembled WGS sequence"/>
</dbReference>
<keyword evidence="2" id="KW-1185">Reference proteome</keyword>
<proteinExistence type="predicted"/>
<accession>A0ABP2S6B4</accession>